<reference evidence="19" key="2">
    <citation type="submission" date="2020-09" db="EMBL/GenBank/DDBJ databases">
        <authorList>
            <person name="Sun Q."/>
            <person name="Zhou Y."/>
        </authorList>
    </citation>
    <scope>NUCLEOTIDE SEQUENCE</scope>
    <source>
        <strain evidence="19">CGMCC 1.12919</strain>
    </source>
</reference>
<evidence type="ECO:0000256" key="7">
    <source>
        <dbReference type="ARBA" id="ARBA00022679"/>
    </source>
</evidence>
<keyword evidence="20" id="KW-1185">Reference proteome</keyword>
<dbReference type="InterPro" id="IPR036950">
    <property type="entry name" value="PBP_transglycosylase"/>
</dbReference>
<keyword evidence="5" id="KW-0645">Protease</keyword>
<evidence type="ECO:0000313" key="20">
    <source>
        <dbReference type="Proteomes" id="UP000637002"/>
    </source>
</evidence>
<dbReference type="Gene3D" id="3.40.710.10">
    <property type="entry name" value="DD-peptidase/beta-lactamase superfamily"/>
    <property type="match status" value="1"/>
</dbReference>
<comment type="catalytic activity">
    <reaction evidence="13">
        <text>Preferential cleavage: (Ac)2-L-Lys-D-Ala-|-D-Ala. Also transpeptidation of peptidyl-alanyl moieties that are N-acyl substituents of D-alanine.</text>
        <dbReference type="EC" id="3.4.16.4"/>
    </reaction>
</comment>
<sequence length="761" mass="81099">MARSNGPFDRREPSLDEEVTRPSGRHVGGDLRLSAADRPAPTGRPGRPAGAKPEGTPGRRESRLDSPAATADGFDREAGPYADDINADPRHVRGGAAEAGLASRRARTSGTRRPERTRRRRSFVGHVIRFAFLLGLWAVIGVAGIVAYQFAKLPPIDQLAVPKRAPNIAIVAADGSLIANKGDTGGRAIDIKELPPYLPKAFVAIEDRRFYDHMGIDPAGIVRALLRNVSAGGVSQGGSTLTQQLAKNLFLTQDRTMSRKIQEAILSIWLEQKFSKDQILELYLNRVYFGSSAYGIEAAAHRYFGKPAKDVTLAEAAMLAGLVQAPSRLAPNRNPEAAQARAGLVITAMVQAGFITDQKAKAAMMTPAMPVKHAGPGSANYAADYVMDVLDDFVGAVEQDIVVRTTIDPALQTTAERALVEELGQKGGKFGVTQGAVVTLAADGALKALVGGRNYADSQFNRATVARRQPGSSFKPFVYLAAVEHGLTPDTVREDGPVNIRGWTPENYSRRYSGPMTLSTALAHSINTVAVKLGVEVGAKSVVRTAQRLGITSPMQNNASIALGTAEVTPIEMVAAYTAFANGGIGVIPYVITSVKQTDGKTLYTRVPTSLGPVIDPKAVGMMNAMLREVITGGTGKSASLPGWDTAGKTGTSQDFRDAWFIGYTSQVVTGVWLGNDDNSPTRHASGGSLPVDVWNRVMKVATRNLKPTPLPGIPYIRAPAVAWSDAPRAAQAQPEQRNDGTGVARPPAREKNFFEKLFGG</sequence>
<evidence type="ECO:0000256" key="4">
    <source>
        <dbReference type="ARBA" id="ARBA00022645"/>
    </source>
</evidence>
<feature type="compositionally biased region" description="Low complexity" evidence="15">
    <location>
        <begin position="36"/>
        <end position="53"/>
    </location>
</feature>
<evidence type="ECO:0000256" key="12">
    <source>
        <dbReference type="ARBA" id="ARBA00023316"/>
    </source>
</evidence>
<dbReference type="InterPro" id="IPR023346">
    <property type="entry name" value="Lysozyme-like_dom_sf"/>
</dbReference>
<evidence type="ECO:0000259" key="17">
    <source>
        <dbReference type="Pfam" id="PF00905"/>
    </source>
</evidence>
<dbReference type="GO" id="GO:0071555">
    <property type="term" value="P:cell wall organization"/>
    <property type="evidence" value="ECO:0007669"/>
    <property type="project" value="UniProtKB-KW"/>
</dbReference>
<keyword evidence="9" id="KW-0133">Cell shape</keyword>
<dbReference type="InterPro" id="IPR001264">
    <property type="entry name" value="Glyco_trans_51"/>
</dbReference>
<accession>A0A916XL04</accession>
<keyword evidence="8" id="KW-0378">Hydrolase</keyword>
<reference evidence="19" key="1">
    <citation type="journal article" date="2014" name="Int. J. Syst. Evol. Microbiol.">
        <title>Complete genome sequence of Corynebacterium casei LMG S-19264T (=DSM 44701T), isolated from a smear-ripened cheese.</title>
        <authorList>
            <consortium name="US DOE Joint Genome Institute (JGI-PGF)"/>
            <person name="Walter F."/>
            <person name="Albersmeier A."/>
            <person name="Kalinowski J."/>
            <person name="Ruckert C."/>
        </authorList>
    </citation>
    <scope>NUCLEOTIDE SEQUENCE</scope>
    <source>
        <strain evidence="19">CGMCC 1.12919</strain>
    </source>
</reference>
<comment type="similarity">
    <text evidence="3">In the N-terminal section; belongs to the glycosyltransferase 51 family.</text>
</comment>
<evidence type="ECO:0000256" key="3">
    <source>
        <dbReference type="ARBA" id="ARBA00007739"/>
    </source>
</evidence>
<dbReference type="GO" id="GO:0008955">
    <property type="term" value="F:peptidoglycan glycosyltransferase activity"/>
    <property type="evidence" value="ECO:0007669"/>
    <property type="project" value="UniProtKB-EC"/>
</dbReference>
<dbReference type="SUPFAM" id="SSF53955">
    <property type="entry name" value="Lysozyme-like"/>
    <property type="match status" value="1"/>
</dbReference>
<evidence type="ECO:0000259" key="18">
    <source>
        <dbReference type="Pfam" id="PF00912"/>
    </source>
</evidence>
<dbReference type="Pfam" id="PF00905">
    <property type="entry name" value="Transpeptidase"/>
    <property type="match status" value="1"/>
</dbReference>
<dbReference type="PANTHER" id="PTHR32282:SF33">
    <property type="entry name" value="PEPTIDOGLYCAN GLYCOSYLTRANSFERASE"/>
    <property type="match status" value="1"/>
</dbReference>
<evidence type="ECO:0000256" key="16">
    <source>
        <dbReference type="SAM" id="Phobius"/>
    </source>
</evidence>
<evidence type="ECO:0000256" key="8">
    <source>
        <dbReference type="ARBA" id="ARBA00022801"/>
    </source>
</evidence>
<keyword evidence="7" id="KW-0808">Transferase</keyword>
<feature type="domain" description="Penicillin-binding protein transpeptidase" evidence="17">
    <location>
        <begin position="435"/>
        <end position="667"/>
    </location>
</feature>
<evidence type="ECO:0000256" key="2">
    <source>
        <dbReference type="ARBA" id="ARBA00007090"/>
    </source>
</evidence>
<keyword evidence="12" id="KW-0961">Cell wall biogenesis/degradation</keyword>
<evidence type="ECO:0000256" key="13">
    <source>
        <dbReference type="ARBA" id="ARBA00034000"/>
    </source>
</evidence>
<keyword evidence="6" id="KW-0328">Glycosyltransferase</keyword>
<keyword evidence="11" id="KW-0511">Multifunctional enzyme</keyword>
<feature type="compositionally biased region" description="Low complexity" evidence="15">
    <location>
        <begin position="727"/>
        <end position="736"/>
    </location>
</feature>
<feature type="region of interest" description="Disordered" evidence="15">
    <location>
        <begin position="727"/>
        <end position="761"/>
    </location>
</feature>
<comment type="pathway">
    <text evidence="1">Cell wall biogenesis; peptidoglycan biosynthesis.</text>
</comment>
<keyword evidence="16" id="KW-0812">Transmembrane</keyword>
<dbReference type="SUPFAM" id="SSF56601">
    <property type="entry name" value="beta-lactamase/transpeptidase-like"/>
    <property type="match status" value="1"/>
</dbReference>
<feature type="transmembrane region" description="Helical" evidence="16">
    <location>
        <begin position="127"/>
        <end position="151"/>
    </location>
</feature>
<dbReference type="InterPro" id="IPR012338">
    <property type="entry name" value="Beta-lactam/transpept-like"/>
</dbReference>
<comment type="similarity">
    <text evidence="2">In the C-terminal section; belongs to the transpeptidase family.</text>
</comment>
<dbReference type="Proteomes" id="UP000637002">
    <property type="component" value="Unassembled WGS sequence"/>
</dbReference>
<dbReference type="GO" id="GO:0030288">
    <property type="term" value="C:outer membrane-bounded periplasmic space"/>
    <property type="evidence" value="ECO:0007669"/>
    <property type="project" value="TreeGrafter"/>
</dbReference>
<evidence type="ECO:0000256" key="15">
    <source>
        <dbReference type="SAM" id="MobiDB-lite"/>
    </source>
</evidence>
<evidence type="ECO:0000256" key="6">
    <source>
        <dbReference type="ARBA" id="ARBA00022676"/>
    </source>
</evidence>
<dbReference type="GO" id="GO:0009252">
    <property type="term" value="P:peptidoglycan biosynthetic process"/>
    <property type="evidence" value="ECO:0007669"/>
    <property type="project" value="UniProtKB-KW"/>
</dbReference>
<dbReference type="InterPro" id="IPR050396">
    <property type="entry name" value="Glycosyltr_51/Transpeptidase"/>
</dbReference>
<evidence type="ECO:0000256" key="5">
    <source>
        <dbReference type="ARBA" id="ARBA00022670"/>
    </source>
</evidence>
<proteinExistence type="inferred from homology"/>
<gene>
    <name evidence="19" type="primary">pbpC</name>
    <name evidence="19" type="ORF">GCM10010994_42130</name>
</gene>
<keyword evidence="4" id="KW-0121">Carboxypeptidase</keyword>
<dbReference type="EMBL" id="BMGG01000007">
    <property type="protein sequence ID" value="GGC79664.1"/>
    <property type="molecule type" value="Genomic_DNA"/>
</dbReference>
<keyword evidence="10" id="KW-0573">Peptidoglycan synthesis</keyword>
<name>A0A916XL04_9HYPH</name>
<dbReference type="GO" id="GO:0008360">
    <property type="term" value="P:regulation of cell shape"/>
    <property type="evidence" value="ECO:0007669"/>
    <property type="project" value="UniProtKB-KW"/>
</dbReference>
<evidence type="ECO:0000256" key="9">
    <source>
        <dbReference type="ARBA" id="ARBA00022960"/>
    </source>
</evidence>
<evidence type="ECO:0000256" key="14">
    <source>
        <dbReference type="ARBA" id="ARBA00049902"/>
    </source>
</evidence>
<dbReference type="GO" id="GO:0006508">
    <property type="term" value="P:proteolysis"/>
    <property type="evidence" value="ECO:0007669"/>
    <property type="project" value="UniProtKB-KW"/>
</dbReference>
<dbReference type="PANTHER" id="PTHR32282">
    <property type="entry name" value="BINDING PROTEIN TRANSPEPTIDASE, PUTATIVE-RELATED"/>
    <property type="match status" value="1"/>
</dbReference>
<feature type="compositionally biased region" description="Basic and acidic residues" evidence="15">
    <location>
        <begin position="8"/>
        <end position="20"/>
    </location>
</feature>
<dbReference type="FunFam" id="1.10.3810.10:FF:000001">
    <property type="entry name" value="Penicillin-binding protein 1A"/>
    <property type="match status" value="1"/>
</dbReference>
<comment type="catalytic activity">
    <reaction evidence="14">
        <text>[GlcNAc-(1-&gt;4)-Mur2Ac(oyl-L-Ala-gamma-D-Glu-L-Lys-D-Ala-D-Ala)](n)-di-trans,octa-cis-undecaprenyl diphosphate + beta-D-GlcNAc-(1-&gt;4)-Mur2Ac(oyl-L-Ala-gamma-D-Glu-L-Lys-D-Ala-D-Ala)-di-trans,octa-cis-undecaprenyl diphosphate = [GlcNAc-(1-&gt;4)-Mur2Ac(oyl-L-Ala-gamma-D-Glu-L-Lys-D-Ala-D-Ala)](n+1)-di-trans,octa-cis-undecaprenyl diphosphate + di-trans,octa-cis-undecaprenyl diphosphate + H(+)</text>
        <dbReference type="Rhea" id="RHEA:23708"/>
        <dbReference type="Rhea" id="RHEA-COMP:9602"/>
        <dbReference type="Rhea" id="RHEA-COMP:9603"/>
        <dbReference type="ChEBI" id="CHEBI:15378"/>
        <dbReference type="ChEBI" id="CHEBI:58405"/>
        <dbReference type="ChEBI" id="CHEBI:60033"/>
        <dbReference type="ChEBI" id="CHEBI:78435"/>
        <dbReference type="EC" id="2.4.99.28"/>
    </reaction>
</comment>
<dbReference type="Gene3D" id="1.10.3810.10">
    <property type="entry name" value="Biosynthetic peptidoglycan transglycosylase-like"/>
    <property type="match status" value="1"/>
</dbReference>
<evidence type="ECO:0000313" key="19">
    <source>
        <dbReference type="EMBL" id="GGC79664.1"/>
    </source>
</evidence>
<evidence type="ECO:0000256" key="11">
    <source>
        <dbReference type="ARBA" id="ARBA00023268"/>
    </source>
</evidence>
<keyword evidence="16" id="KW-1133">Transmembrane helix</keyword>
<dbReference type="Pfam" id="PF00912">
    <property type="entry name" value="Transgly"/>
    <property type="match status" value="1"/>
</dbReference>
<comment type="caution">
    <text evidence="19">The sequence shown here is derived from an EMBL/GenBank/DDBJ whole genome shotgun (WGS) entry which is preliminary data.</text>
</comment>
<keyword evidence="16" id="KW-0472">Membrane</keyword>
<evidence type="ECO:0000256" key="10">
    <source>
        <dbReference type="ARBA" id="ARBA00022984"/>
    </source>
</evidence>
<dbReference type="InterPro" id="IPR001460">
    <property type="entry name" value="PCN-bd_Tpept"/>
</dbReference>
<evidence type="ECO:0000256" key="1">
    <source>
        <dbReference type="ARBA" id="ARBA00004752"/>
    </source>
</evidence>
<dbReference type="GO" id="GO:0009002">
    <property type="term" value="F:serine-type D-Ala-D-Ala carboxypeptidase activity"/>
    <property type="evidence" value="ECO:0007669"/>
    <property type="project" value="UniProtKB-EC"/>
</dbReference>
<dbReference type="NCBIfam" id="TIGR02074">
    <property type="entry name" value="PBP_1a_fam"/>
    <property type="match status" value="1"/>
</dbReference>
<protein>
    <submittedName>
        <fullName evidence="19">Penicillin-binding protein</fullName>
    </submittedName>
</protein>
<dbReference type="GO" id="GO:0008658">
    <property type="term" value="F:penicillin binding"/>
    <property type="evidence" value="ECO:0007669"/>
    <property type="project" value="InterPro"/>
</dbReference>
<feature type="region of interest" description="Disordered" evidence="15">
    <location>
        <begin position="1"/>
        <end position="118"/>
    </location>
</feature>
<dbReference type="AlphaFoldDB" id="A0A916XL04"/>
<organism evidence="19 20">
    <name type="scientific">Chelatococcus reniformis</name>
    <dbReference type="NCBI Taxonomy" id="1494448"/>
    <lineage>
        <taxon>Bacteria</taxon>
        <taxon>Pseudomonadati</taxon>
        <taxon>Pseudomonadota</taxon>
        <taxon>Alphaproteobacteria</taxon>
        <taxon>Hyphomicrobiales</taxon>
        <taxon>Chelatococcaceae</taxon>
        <taxon>Chelatococcus</taxon>
    </lineage>
</organism>
<feature type="domain" description="Glycosyl transferase family 51" evidence="18">
    <location>
        <begin position="184"/>
        <end position="349"/>
    </location>
</feature>